<feature type="repeat" description="ANK" evidence="3">
    <location>
        <begin position="173"/>
        <end position="199"/>
    </location>
</feature>
<comment type="caution">
    <text evidence="5">The sequence shown here is derived from an EMBL/GenBank/DDBJ whole genome shotgun (WGS) entry which is preliminary data.</text>
</comment>
<dbReference type="InterPro" id="IPR036770">
    <property type="entry name" value="Ankyrin_rpt-contain_sf"/>
</dbReference>
<dbReference type="OrthoDB" id="7464126at2759"/>
<reference evidence="5" key="1">
    <citation type="submission" date="2021-02" db="EMBL/GenBank/DDBJ databases">
        <authorList>
            <person name="Dougan E. K."/>
            <person name="Rhodes N."/>
            <person name="Thang M."/>
            <person name="Chan C."/>
        </authorList>
    </citation>
    <scope>NUCLEOTIDE SEQUENCE</scope>
</reference>
<dbReference type="EMBL" id="CAJNIZ010029158">
    <property type="protein sequence ID" value="CAE7513834.1"/>
    <property type="molecule type" value="Genomic_DNA"/>
</dbReference>
<dbReference type="InterPro" id="IPR002110">
    <property type="entry name" value="Ankyrin_rpt"/>
</dbReference>
<protein>
    <submittedName>
        <fullName evidence="5">ANK1 protein</fullName>
    </submittedName>
</protein>
<dbReference type="SMART" id="SM00248">
    <property type="entry name" value="ANK"/>
    <property type="match status" value="4"/>
</dbReference>
<feature type="repeat" description="ANK" evidence="3">
    <location>
        <begin position="240"/>
        <end position="272"/>
    </location>
</feature>
<gene>
    <name evidence="5" type="primary">ANK1</name>
    <name evidence="5" type="ORF">SPIL2461_LOCUS13393</name>
</gene>
<dbReference type="SUPFAM" id="SSF48403">
    <property type="entry name" value="Ankyrin repeat"/>
    <property type="match status" value="1"/>
</dbReference>
<keyword evidence="6" id="KW-1185">Reference proteome</keyword>
<sequence length="295" mass="31291">MLRVSMMASGAEIVALSPEEFERLVAARGCTTRALKEHLELLVSKPRFRQKLLKEGTVLEDDTELSASMHLELVLLAYSAPSAECLESFSAAVAVDNSQAVEGFLQKPLDPDTYLKARGHLEMTRWLLDCKAEVMKTAGDGVTAIHLASVHGHLEIVKCLVAAGADKNAVADQGQTALLAASSFGHVELARWLLNTGANAACTAGEEGATPLHLACLAGRTQIIRLLCEVDGMVNSTAEQGVTPLHLASGSGNVDMVRALMECRADVNKLAQPGGTALMIAKEAAWTLLLPSVRA</sequence>
<feature type="repeat" description="ANK" evidence="3">
    <location>
        <begin position="140"/>
        <end position="172"/>
    </location>
</feature>
<evidence type="ECO:0000313" key="6">
    <source>
        <dbReference type="Proteomes" id="UP000649617"/>
    </source>
</evidence>
<feature type="repeat" description="ANK" evidence="3">
    <location>
        <begin position="207"/>
        <end position="239"/>
    </location>
</feature>
<dbReference type="PROSITE" id="PS50053">
    <property type="entry name" value="UBIQUITIN_2"/>
    <property type="match status" value="1"/>
</dbReference>
<dbReference type="Proteomes" id="UP000649617">
    <property type="component" value="Unassembled WGS sequence"/>
</dbReference>
<organism evidence="5 6">
    <name type="scientific">Symbiodinium pilosum</name>
    <name type="common">Dinoflagellate</name>
    <dbReference type="NCBI Taxonomy" id="2952"/>
    <lineage>
        <taxon>Eukaryota</taxon>
        <taxon>Sar</taxon>
        <taxon>Alveolata</taxon>
        <taxon>Dinophyceae</taxon>
        <taxon>Suessiales</taxon>
        <taxon>Symbiodiniaceae</taxon>
        <taxon>Symbiodinium</taxon>
    </lineage>
</organism>
<proteinExistence type="predicted"/>
<keyword evidence="1" id="KW-0677">Repeat</keyword>
<dbReference type="AlphaFoldDB" id="A0A812T8E6"/>
<evidence type="ECO:0000256" key="2">
    <source>
        <dbReference type="ARBA" id="ARBA00023043"/>
    </source>
</evidence>
<dbReference type="PROSITE" id="PS50088">
    <property type="entry name" value="ANK_REPEAT"/>
    <property type="match status" value="4"/>
</dbReference>
<dbReference type="InterPro" id="IPR000626">
    <property type="entry name" value="Ubiquitin-like_dom"/>
</dbReference>
<keyword evidence="2 3" id="KW-0040">ANK repeat</keyword>
<evidence type="ECO:0000313" key="5">
    <source>
        <dbReference type="EMBL" id="CAE7513834.1"/>
    </source>
</evidence>
<name>A0A812T8E6_SYMPI</name>
<dbReference type="Pfam" id="PF12796">
    <property type="entry name" value="Ank_2"/>
    <property type="match status" value="2"/>
</dbReference>
<dbReference type="Gene3D" id="1.25.40.20">
    <property type="entry name" value="Ankyrin repeat-containing domain"/>
    <property type="match status" value="2"/>
</dbReference>
<dbReference type="PANTHER" id="PTHR24198">
    <property type="entry name" value="ANKYRIN REPEAT AND PROTEIN KINASE DOMAIN-CONTAINING PROTEIN"/>
    <property type="match status" value="1"/>
</dbReference>
<feature type="domain" description="Ubiquitin-like" evidence="4">
    <location>
        <begin position="31"/>
        <end position="66"/>
    </location>
</feature>
<accession>A0A812T8E6</accession>
<evidence type="ECO:0000259" key="4">
    <source>
        <dbReference type="PROSITE" id="PS50053"/>
    </source>
</evidence>
<dbReference type="PANTHER" id="PTHR24198:SF165">
    <property type="entry name" value="ANKYRIN REPEAT-CONTAINING PROTEIN-RELATED"/>
    <property type="match status" value="1"/>
</dbReference>
<dbReference type="CDD" id="cd17039">
    <property type="entry name" value="Ubl_ubiquitin_like"/>
    <property type="match status" value="1"/>
</dbReference>
<dbReference type="PROSITE" id="PS50297">
    <property type="entry name" value="ANK_REP_REGION"/>
    <property type="match status" value="4"/>
</dbReference>
<evidence type="ECO:0000256" key="1">
    <source>
        <dbReference type="ARBA" id="ARBA00022737"/>
    </source>
</evidence>
<evidence type="ECO:0000256" key="3">
    <source>
        <dbReference type="PROSITE-ProRule" id="PRU00023"/>
    </source>
</evidence>